<feature type="compositionally biased region" description="Polar residues" evidence="6">
    <location>
        <begin position="314"/>
        <end position="333"/>
    </location>
</feature>
<dbReference type="InterPro" id="IPR045234">
    <property type="entry name" value="Unkempt-like"/>
</dbReference>
<dbReference type="AlphaFoldDB" id="A0A7S0QKF0"/>
<evidence type="ECO:0000256" key="4">
    <source>
        <dbReference type="ARBA" id="ARBA00023125"/>
    </source>
</evidence>
<feature type="domain" description="C3H1-type" evidence="7">
    <location>
        <begin position="226"/>
        <end position="254"/>
    </location>
</feature>
<reference evidence="8" key="1">
    <citation type="submission" date="2021-01" db="EMBL/GenBank/DDBJ databases">
        <authorList>
            <person name="Corre E."/>
            <person name="Pelletier E."/>
            <person name="Niang G."/>
            <person name="Scheremetjew M."/>
            <person name="Finn R."/>
            <person name="Kale V."/>
            <person name="Holt S."/>
            <person name="Cochrane G."/>
            <person name="Meng A."/>
            <person name="Brown T."/>
            <person name="Cohen L."/>
        </authorList>
    </citation>
    <scope>NUCLEOTIDE SEQUENCE</scope>
    <source>
        <strain evidence="8">CCAP979/52</strain>
    </source>
</reference>
<dbReference type="Pfam" id="PF25512">
    <property type="entry name" value="zf-CCCH_AtC3H23"/>
    <property type="match status" value="1"/>
</dbReference>
<dbReference type="PANTHER" id="PTHR14493:SF50">
    <property type="entry name" value="RING FINGER PROTEIN UNKEMPT"/>
    <property type="match status" value="1"/>
</dbReference>
<evidence type="ECO:0000259" key="7">
    <source>
        <dbReference type="PROSITE" id="PS50103"/>
    </source>
</evidence>
<feature type="compositionally biased region" description="Polar residues" evidence="6">
    <location>
        <begin position="8"/>
        <end position="17"/>
    </location>
</feature>
<protein>
    <recommendedName>
        <fullName evidence="7">C3H1-type domain-containing protein</fullName>
    </recommendedName>
</protein>
<gene>
    <name evidence="8" type="ORF">CCUR1050_LOCUS22121</name>
</gene>
<evidence type="ECO:0000256" key="6">
    <source>
        <dbReference type="SAM" id="MobiDB-lite"/>
    </source>
</evidence>
<evidence type="ECO:0000256" key="1">
    <source>
        <dbReference type="ARBA" id="ARBA00022723"/>
    </source>
</evidence>
<dbReference type="SMART" id="SM00356">
    <property type="entry name" value="ZnF_C3H1"/>
    <property type="match status" value="2"/>
</dbReference>
<dbReference type="PANTHER" id="PTHR14493">
    <property type="entry name" value="UNKEMPT FAMILY MEMBER"/>
    <property type="match status" value="1"/>
</dbReference>
<keyword evidence="1 5" id="KW-0479">Metal-binding</keyword>
<dbReference type="PROSITE" id="PS50103">
    <property type="entry name" value="ZF_C3H1"/>
    <property type="match status" value="1"/>
</dbReference>
<evidence type="ECO:0000313" key="8">
    <source>
        <dbReference type="EMBL" id="CAD8644436.1"/>
    </source>
</evidence>
<sequence>MLEGSGGTTTSVRESQQPMPPTLHIGVPSISSTIGLSLPMAPPWSQNSHFSGNGSFEDMKDETRHIHGMMPVYGDNFAGLRALEVRGQGPFVHHSNLANNGPSILPVPHGYLNGQDTDNIGRTRAAIHMASVSRPPELHSNGFVDDYPHSAYSNPSYGHGGDGAFGQGGNCHGVYVDSEELRDEQSATFAMYRFKVEKCSKQFVHDWKECPYAHEGETARRRHPLSHTAQPCPDFKNSKSCPRGNSCPMAHGPWEAGLHPDAYRTNLCAYGHECKRRMCFFAHDNSELRTTASAGNTQQAQQSGVSSSHGQSGRTTSIVDGNIRGASQISQMGATMESATKRSPAINRGSSISMRGTEPQSFLTPMIREDFGDIAGSFRQHMTLDPEISISDTGFGEEHEVESLHCHPPHMITTPQSLSEYRQVFEVFDRQGHPISPPQPTGSETENEVRFSVPTVGGGVARKRTELKVGATSTFTAAADLEPTLDSGQLLQHDVSFSVSSDNNLPAIAQCSAHASIGSSQSSAGLTQMYPEQIIPCSEPVDEEANPRAGDNSGDKHLGVKRNLQVNIPIPMRSLNPPGVSPTDVMLKQDTSWVDKLLDSPIEAAQQVGGRRVYKFQ</sequence>
<keyword evidence="4" id="KW-0238">DNA-binding</keyword>
<feature type="region of interest" description="Disordered" evidence="6">
    <location>
        <begin position="1"/>
        <end position="24"/>
    </location>
</feature>
<dbReference type="InterPro" id="IPR000571">
    <property type="entry name" value="Znf_CCCH"/>
</dbReference>
<keyword evidence="3 5" id="KW-0862">Zinc</keyword>
<feature type="zinc finger region" description="C3H1-type" evidence="5">
    <location>
        <begin position="226"/>
        <end position="254"/>
    </location>
</feature>
<accession>A0A7S0QKF0</accession>
<evidence type="ECO:0000256" key="5">
    <source>
        <dbReference type="PROSITE-ProRule" id="PRU00723"/>
    </source>
</evidence>
<feature type="region of interest" description="Disordered" evidence="6">
    <location>
        <begin position="292"/>
        <end position="357"/>
    </location>
</feature>
<dbReference type="GO" id="GO:0008270">
    <property type="term" value="F:zinc ion binding"/>
    <property type="evidence" value="ECO:0007669"/>
    <property type="project" value="UniProtKB-KW"/>
</dbReference>
<proteinExistence type="predicted"/>
<feature type="compositionally biased region" description="Polar residues" evidence="6">
    <location>
        <begin position="348"/>
        <end position="357"/>
    </location>
</feature>
<evidence type="ECO:0000256" key="2">
    <source>
        <dbReference type="ARBA" id="ARBA00022771"/>
    </source>
</evidence>
<dbReference type="InterPro" id="IPR057444">
    <property type="entry name" value="Znf-CCCH_AtC3H23-like"/>
</dbReference>
<organism evidence="8">
    <name type="scientific">Cryptomonas curvata</name>
    <dbReference type="NCBI Taxonomy" id="233186"/>
    <lineage>
        <taxon>Eukaryota</taxon>
        <taxon>Cryptophyceae</taxon>
        <taxon>Cryptomonadales</taxon>
        <taxon>Cryptomonadaceae</taxon>
        <taxon>Cryptomonas</taxon>
    </lineage>
</organism>
<dbReference type="Gene3D" id="3.30.1370.210">
    <property type="match status" value="1"/>
</dbReference>
<name>A0A7S0QKF0_9CRYP</name>
<dbReference type="GO" id="GO:0003677">
    <property type="term" value="F:DNA binding"/>
    <property type="evidence" value="ECO:0007669"/>
    <property type="project" value="UniProtKB-KW"/>
</dbReference>
<dbReference type="EMBL" id="HBEZ01040232">
    <property type="protein sequence ID" value="CAD8644436.1"/>
    <property type="molecule type" value="Transcribed_RNA"/>
</dbReference>
<evidence type="ECO:0000256" key="3">
    <source>
        <dbReference type="ARBA" id="ARBA00022833"/>
    </source>
</evidence>
<keyword evidence="2 5" id="KW-0863">Zinc-finger</keyword>
<feature type="compositionally biased region" description="Low complexity" evidence="6">
    <location>
        <begin position="298"/>
        <end position="313"/>
    </location>
</feature>